<organism evidence="1 2">
    <name type="scientific">Oikeobacillus pervagus</name>
    <dbReference type="NCBI Taxonomy" id="1325931"/>
    <lineage>
        <taxon>Bacteria</taxon>
        <taxon>Bacillati</taxon>
        <taxon>Bacillota</taxon>
        <taxon>Bacilli</taxon>
        <taxon>Bacillales</taxon>
        <taxon>Bacillaceae</taxon>
        <taxon>Oikeobacillus</taxon>
    </lineage>
</organism>
<gene>
    <name evidence="1" type="ORF">J2S13_000833</name>
</gene>
<proteinExistence type="predicted"/>
<accession>A0AAJ1SZD0</accession>
<comment type="caution">
    <text evidence="1">The sequence shown here is derived from an EMBL/GenBank/DDBJ whole genome shotgun (WGS) entry which is preliminary data.</text>
</comment>
<sequence length="34" mass="3974">MTRILMTGHWQQTNEIVQARGDKQCINKKAVFNL</sequence>
<name>A0AAJ1SZD0_9BACI</name>
<protein>
    <submittedName>
        <fullName evidence="1">Uncharacterized protein</fullName>
    </submittedName>
</protein>
<keyword evidence="2" id="KW-1185">Reference proteome</keyword>
<evidence type="ECO:0000313" key="2">
    <source>
        <dbReference type="Proteomes" id="UP001237207"/>
    </source>
</evidence>
<dbReference type="EMBL" id="JAUSUC010000006">
    <property type="protein sequence ID" value="MDQ0214437.1"/>
    <property type="molecule type" value="Genomic_DNA"/>
</dbReference>
<evidence type="ECO:0000313" key="1">
    <source>
        <dbReference type="EMBL" id="MDQ0214437.1"/>
    </source>
</evidence>
<reference evidence="1" key="1">
    <citation type="submission" date="2023-07" db="EMBL/GenBank/DDBJ databases">
        <title>Genomic Encyclopedia of Type Strains, Phase IV (KMG-IV): sequencing the most valuable type-strain genomes for metagenomic binning, comparative biology and taxonomic classification.</title>
        <authorList>
            <person name="Goeker M."/>
        </authorList>
    </citation>
    <scope>NUCLEOTIDE SEQUENCE</scope>
    <source>
        <strain evidence="1">DSM 23947</strain>
    </source>
</reference>
<dbReference type="Proteomes" id="UP001237207">
    <property type="component" value="Unassembled WGS sequence"/>
</dbReference>
<dbReference type="AlphaFoldDB" id="A0AAJ1SZD0"/>